<dbReference type="RefSeq" id="WP_106138680.1">
    <property type="nucleotide sequence ID" value="NZ_PVTE01000012.1"/>
</dbReference>
<dbReference type="OrthoDB" id="961570at2"/>
<gene>
    <name evidence="1" type="ORF">CLV58_11266</name>
</gene>
<evidence type="ECO:0000313" key="2">
    <source>
        <dbReference type="Proteomes" id="UP000238375"/>
    </source>
</evidence>
<dbReference type="InterPro" id="IPR014968">
    <property type="entry name" value="XisI"/>
</dbReference>
<name>A0A2T0SSV1_9BACT</name>
<reference evidence="1 2" key="1">
    <citation type="submission" date="2018-03" db="EMBL/GenBank/DDBJ databases">
        <title>Genomic Encyclopedia of Archaeal and Bacterial Type Strains, Phase II (KMG-II): from individual species to whole genera.</title>
        <authorList>
            <person name="Goeker M."/>
        </authorList>
    </citation>
    <scope>NUCLEOTIDE SEQUENCE [LARGE SCALE GENOMIC DNA]</scope>
    <source>
        <strain evidence="1 2">DSM 28354</strain>
    </source>
</reference>
<accession>A0A2T0SSV1</accession>
<dbReference type="Gene3D" id="3.30.310.110">
    <property type="entry name" value="XisI-like"/>
    <property type="match status" value="1"/>
</dbReference>
<dbReference type="Proteomes" id="UP000238375">
    <property type="component" value="Unassembled WGS sequence"/>
</dbReference>
<organism evidence="1 2">
    <name type="scientific">Spirosoma oryzae</name>
    <dbReference type="NCBI Taxonomy" id="1469603"/>
    <lineage>
        <taxon>Bacteria</taxon>
        <taxon>Pseudomonadati</taxon>
        <taxon>Bacteroidota</taxon>
        <taxon>Cytophagia</taxon>
        <taxon>Cytophagales</taxon>
        <taxon>Cytophagaceae</taxon>
        <taxon>Spirosoma</taxon>
    </lineage>
</organism>
<comment type="caution">
    <text evidence="1">The sequence shown here is derived from an EMBL/GenBank/DDBJ whole genome shotgun (WGS) entry which is preliminary data.</text>
</comment>
<keyword evidence="2" id="KW-1185">Reference proteome</keyword>
<dbReference type="EMBL" id="PVTE01000012">
    <property type="protein sequence ID" value="PRY36476.1"/>
    <property type="molecule type" value="Genomic_DNA"/>
</dbReference>
<dbReference type="Pfam" id="PF08869">
    <property type="entry name" value="XisI"/>
    <property type="match status" value="1"/>
</dbReference>
<evidence type="ECO:0000313" key="1">
    <source>
        <dbReference type="EMBL" id="PRY36476.1"/>
    </source>
</evidence>
<dbReference type="CDD" id="cd16382">
    <property type="entry name" value="XisI-like"/>
    <property type="match status" value="1"/>
</dbReference>
<proteinExistence type="predicted"/>
<dbReference type="SUPFAM" id="SSF143847">
    <property type="entry name" value="XisI-like"/>
    <property type="match status" value="1"/>
</dbReference>
<protein>
    <submittedName>
        <fullName evidence="1">XisI protein</fullName>
    </submittedName>
</protein>
<dbReference type="AlphaFoldDB" id="A0A2T0SSV1"/>
<dbReference type="InterPro" id="IPR035943">
    <property type="entry name" value="XisI-like_sf"/>
</dbReference>
<sequence length="115" mass="13467">MDKQIKAYRQIIIDLLQNYMHLPAVNVENDDVEEQLIVDEQRDHYQVLAIGWENGKRVYYPVFHLDIRDGKIWVQEDATDSRIVDQLEKAGVPKNNIVLAFMAPYKRSFTDYAVA</sequence>